<reference evidence="1 2" key="1">
    <citation type="submission" date="2016-10" db="EMBL/GenBank/DDBJ databases">
        <authorList>
            <person name="de Groot N.N."/>
        </authorList>
    </citation>
    <scope>NUCLEOTIDE SEQUENCE [LARGE SCALE GENOMIC DNA]</scope>
    <source>
        <strain evidence="1 2">DSM 44215</strain>
    </source>
</reference>
<evidence type="ECO:0000313" key="2">
    <source>
        <dbReference type="Proteomes" id="UP000183180"/>
    </source>
</evidence>
<protein>
    <submittedName>
        <fullName evidence="1">Uncharacterized protein</fullName>
    </submittedName>
</protein>
<name>A0A1H2EGW7_9ACTN</name>
<gene>
    <name evidence="1" type="ORF">SAMN04488548_13120</name>
</gene>
<dbReference type="AlphaFoldDB" id="A0A1H2EGW7"/>
<evidence type="ECO:0000313" key="1">
    <source>
        <dbReference type="EMBL" id="SDT94249.1"/>
    </source>
</evidence>
<proteinExistence type="predicted"/>
<dbReference type="STRING" id="158898.SAMN04488548_13120"/>
<dbReference type="Proteomes" id="UP000183180">
    <property type="component" value="Unassembled WGS sequence"/>
</dbReference>
<organism evidence="1 2">
    <name type="scientific">Gordonia westfalica</name>
    <dbReference type="NCBI Taxonomy" id="158898"/>
    <lineage>
        <taxon>Bacteria</taxon>
        <taxon>Bacillati</taxon>
        <taxon>Actinomycetota</taxon>
        <taxon>Actinomycetes</taxon>
        <taxon>Mycobacteriales</taxon>
        <taxon>Gordoniaceae</taxon>
        <taxon>Gordonia</taxon>
    </lineage>
</organism>
<accession>A0A1H2EGW7</accession>
<sequence>MSNWDIVIKPTTFLQDMAAGTTWSLFMSSGGSGMTGQR</sequence>
<dbReference type="EMBL" id="FNLM01000031">
    <property type="protein sequence ID" value="SDT94249.1"/>
    <property type="molecule type" value="Genomic_DNA"/>
</dbReference>